<comment type="similarity">
    <text evidence="9">Belongs to the GSP H family.</text>
</comment>
<dbReference type="InterPro" id="IPR012902">
    <property type="entry name" value="N_methyl_site"/>
</dbReference>
<evidence type="ECO:0000256" key="6">
    <source>
        <dbReference type="ARBA" id="ARBA00022692"/>
    </source>
</evidence>
<feature type="transmembrane region" description="Helical" evidence="11">
    <location>
        <begin position="38"/>
        <end position="61"/>
    </location>
</feature>
<name>A0ABT7SU74_9ALTE</name>
<evidence type="ECO:0000256" key="9">
    <source>
        <dbReference type="ARBA" id="ARBA00025772"/>
    </source>
</evidence>
<evidence type="ECO:0000313" key="14">
    <source>
        <dbReference type="Proteomes" id="UP001234343"/>
    </source>
</evidence>
<keyword evidence="5" id="KW-0997">Cell inner membrane</keyword>
<gene>
    <name evidence="13" type="ORF">QTP81_03900</name>
</gene>
<sequence>MDTTKRAWFAIPKTDKICVCYAYDITIERVQMRCQNGVTLLEMMITVAIVAIVLTTVAPSIQSILVQNRIIGEINELSGIIQFARHSAIDEQTNTVVCPTEDYTNCTNNWDNAKMVFMDLDANGMRGANEVLLVASSVINRVNDMTGPAGGFAFLPSGAASANATILLCHQNNNNEYARALTISLQGRVKMSADNNNDGIHEDTNGTALDCS</sequence>
<keyword evidence="7 11" id="KW-1133">Transmembrane helix</keyword>
<evidence type="ECO:0000313" key="13">
    <source>
        <dbReference type="EMBL" id="MDM7859747.1"/>
    </source>
</evidence>
<evidence type="ECO:0000259" key="12">
    <source>
        <dbReference type="Pfam" id="PF12019"/>
    </source>
</evidence>
<dbReference type="NCBIfam" id="TIGR02532">
    <property type="entry name" value="IV_pilin_GFxxxE"/>
    <property type="match status" value="1"/>
</dbReference>
<organism evidence="13 14">
    <name type="scientific">Alteromonas arenosi</name>
    <dbReference type="NCBI Taxonomy" id="3055817"/>
    <lineage>
        <taxon>Bacteria</taxon>
        <taxon>Pseudomonadati</taxon>
        <taxon>Pseudomonadota</taxon>
        <taxon>Gammaproteobacteria</taxon>
        <taxon>Alteromonadales</taxon>
        <taxon>Alteromonadaceae</taxon>
        <taxon>Alteromonas/Salinimonas group</taxon>
        <taxon>Alteromonas</taxon>
    </lineage>
</organism>
<comment type="subcellular location">
    <subcellularLocation>
        <location evidence="1">Cell inner membrane</location>
        <topology evidence="1">Single-pass membrane protein</topology>
    </subcellularLocation>
</comment>
<evidence type="ECO:0000256" key="10">
    <source>
        <dbReference type="ARBA" id="ARBA00030775"/>
    </source>
</evidence>
<dbReference type="Gene3D" id="3.55.40.10">
    <property type="entry name" value="minor pseudopilin epsh domain"/>
    <property type="match status" value="1"/>
</dbReference>
<evidence type="ECO:0000256" key="7">
    <source>
        <dbReference type="ARBA" id="ARBA00022989"/>
    </source>
</evidence>
<keyword evidence="3" id="KW-1003">Cell membrane</keyword>
<keyword evidence="4" id="KW-0488">Methylation</keyword>
<accession>A0ABT7SU74</accession>
<evidence type="ECO:0000256" key="4">
    <source>
        <dbReference type="ARBA" id="ARBA00022481"/>
    </source>
</evidence>
<dbReference type="InterPro" id="IPR045584">
    <property type="entry name" value="Pilin-like"/>
</dbReference>
<dbReference type="SUPFAM" id="SSF54523">
    <property type="entry name" value="Pili subunits"/>
    <property type="match status" value="1"/>
</dbReference>
<comment type="caution">
    <text evidence="13">The sequence shown here is derived from an EMBL/GenBank/DDBJ whole genome shotgun (WGS) entry which is preliminary data.</text>
</comment>
<feature type="domain" description="General secretion pathway GspH" evidence="12">
    <location>
        <begin position="74"/>
        <end position="187"/>
    </location>
</feature>
<proteinExistence type="inferred from homology"/>
<dbReference type="EMBL" id="JAUCBP010000002">
    <property type="protein sequence ID" value="MDM7859747.1"/>
    <property type="molecule type" value="Genomic_DNA"/>
</dbReference>
<keyword evidence="8 11" id="KW-0472">Membrane</keyword>
<dbReference type="Proteomes" id="UP001234343">
    <property type="component" value="Unassembled WGS sequence"/>
</dbReference>
<reference evidence="13 14" key="1">
    <citation type="submission" date="2023-06" db="EMBL/GenBank/DDBJ databases">
        <title>Alteromonas sp. ASW11-36 isolated from intertidal sand.</title>
        <authorList>
            <person name="Li Y."/>
        </authorList>
    </citation>
    <scope>NUCLEOTIDE SEQUENCE [LARGE SCALE GENOMIC DNA]</scope>
    <source>
        <strain evidence="13 14">ASW11-36</strain>
    </source>
</reference>
<protein>
    <recommendedName>
        <fullName evidence="2">Type II secretion system protein H</fullName>
    </recommendedName>
    <alternativeName>
        <fullName evidence="10">General secretion pathway protein H</fullName>
    </alternativeName>
</protein>
<keyword evidence="6 11" id="KW-0812">Transmembrane</keyword>
<evidence type="ECO:0000256" key="11">
    <source>
        <dbReference type="SAM" id="Phobius"/>
    </source>
</evidence>
<evidence type="ECO:0000256" key="3">
    <source>
        <dbReference type="ARBA" id="ARBA00022475"/>
    </source>
</evidence>
<keyword evidence="14" id="KW-1185">Reference proteome</keyword>
<dbReference type="InterPro" id="IPR022346">
    <property type="entry name" value="T2SS_GspH"/>
</dbReference>
<evidence type="ECO:0000256" key="8">
    <source>
        <dbReference type="ARBA" id="ARBA00023136"/>
    </source>
</evidence>
<evidence type="ECO:0000256" key="1">
    <source>
        <dbReference type="ARBA" id="ARBA00004377"/>
    </source>
</evidence>
<dbReference type="RefSeq" id="WP_289363846.1">
    <property type="nucleotide sequence ID" value="NZ_JAUCBP010000002.1"/>
</dbReference>
<evidence type="ECO:0000256" key="2">
    <source>
        <dbReference type="ARBA" id="ARBA00021549"/>
    </source>
</evidence>
<dbReference type="Pfam" id="PF12019">
    <property type="entry name" value="GspH"/>
    <property type="match status" value="1"/>
</dbReference>
<evidence type="ECO:0000256" key="5">
    <source>
        <dbReference type="ARBA" id="ARBA00022519"/>
    </source>
</evidence>
<dbReference type="Pfam" id="PF07963">
    <property type="entry name" value="N_methyl"/>
    <property type="match status" value="1"/>
</dbReference>